<dbReference type="Proteomes" id="UP000001593">
    <property type="component" value="Unassembled WGS sequence"/>
</dbReference>
<dbReference type="Pfam" id="PF14429">
    <property type="entry name" value="DOCK-C2"/>
    <property type="match status" value="1"/>
</dbReference>
<dbReference type="InterPro" id="IPR035892">
    <property type="entry name" value="C2_domain_sf"/>
</dbReference>
<evidence type="ECO:0000256" key="8">
    <source>
        <dbReference type="SAM" id="MobiDB-lite"/>
    </source>
</evidence>
<dbReference type="InterPro" id="IPR032376">
    <property type="entry name" value="DOCK_N"/>
</dbReference>
<evidence type="ECO:0000256" key="5">
    <source>
        <dbReference type="ARBA" id="ARBA00022658"/>
    </source>
</evidence>
<dbReference type="Gene3D" id="1.20.58.740">
    <property type="match status" value="1"/>
</dbReference>
<dbReference type="InterPro" id="IPR026791">
    <property type="entry name" value="DOCK"/>
</dbReference>
<dbReference type="HOGENOM" id="CLU_000595_2_1_1"/>
<feature type="domain" description="DOCKER" evidence="11">
    <location>
        <begin position="1204"/>
        <end position="1603"/>
    </location>
</feature>
<dbReference type="PANTHER" id="PTHR45653:SF10">
    <property type="entry name" value="MYOBLAST CITY, ISOFORM B"/>
    <property type="match status" value="1"/>
</dbReference>
<comment type="subcellular location">
    <subcellularLocation>
        <location evidence="1">Cytoplasm</location>
    </subcellularLocation>
</comment>
<dbReference type="InParanoid" id="A7RIE1"/>
<dbReference type="CDD" id="cd11872">
    <property type="entry name" value="SH3_DOCK_AB"/>
    <property type="match status" value="1"/>
</dbReference>
<dbReference type="Pfam" id="PF23554">
    <property type="entry name" value="TPR_DOCK"/>
    <property type="match status" value="1"/>
</dbReference>
<keyword evidence="13" id="KW-1185">Reference proteome</keyword>
<accession>A7RIE1</accession>
<dbReference type="InterPro" id="IPR043161">
    <property type="entry name" value="DOCK_C_lobe_A"/>
</dbReference>
<dbReference type="Gene3D" id="2.30.30.40">
    <property type="entry name" value="SH3 Domains"/>
    <property type="match status" value="1"/>
</dbReference>
<dbReference type="PROSITE" id="PS51651">
    <property type="entry name" value="DOCKER"/>
    <property type="match status" value="1"/>
</dbReference>
<evidence type="ECO:0000259" key="10">
    <source>
        <dbReference type="PROSITE" id="PS51650"/>
    </source>
</evidence>
<dbReference type="InterPro" id="IPR046769">
    <property type="entry name" value="DOCKER_Lobe_A"/>
</dbReference>
<evidence type="ECO:0000313" key="12">
    <source>
        <dbReference type="EMBL" id="EDO48794.1"/>
    </source>
</evidence>
<gene>
    <name evidence="12" type="ORF">NEMVEDRAFT_v1g159083</name>
</gene>
<reference evidence="12 13" key="1">
    <citation type="journal article" date="2007" name="Science">
        <title>Sea anemone genome reveals ancestral eumetazoan gene repertoire and genomic organization.</title>
        <authorList>
            <person name="Putnam N.H."/>
            <person name="Srivastava M."/>
            <person name="Hellsten U."/>
            <person name="Dirks B."/>
            <person name="Chapman J."/>
            <person name="Salamov A."/>
            <person name="Terry A."/>
            <person name="Shapiro H."/>
            <person name="Lindquist E."/>
            <person name="Kapitonov V.V."/>
            <person name="Jurka J."/>
            <person name="Genikhovich G."/>
            <person name="Grigoriev I.V."/>
            <person name="Lucas S.M."/>
            <person name="Steele R.E."/>
            <person name="Finnerty J.R."/>
            <person name="Technau U."/>
            <person name="Martindale M.Q."/>
            <person name="Rokhsar D.S."/>
        </authorList>
    </citation>
    <scope>NUCLEOTIDE SEQUENCE [LARGE SCALE GENOMIC DNA]</scope>
    <source>
        <strain evidence="13">CH2 X CH6</strain>
    </source>
</reference>
<dbReference type="InterPro" id="IPR056372">
    <property type="entry name" value="TPR_DOCK"/>
</dbReference>
<protein>
    <recommendedName>
        <fullName evidence="14">Dedicator of cytokinesis 1</fullName>
    </recommendedName>
</protein>
<dbReference type="GO" id="GO:0005737">
    <property type="term" value="C:cytoplasm"/>
    <property type="evidence" value="ECO:0000318"/>
    <property type="project" value="GO_Central"/>
</dbReference>
<proteinExistence type="inferred from homology"/>
<dbReference type="EMBL" id="DS469512">
    <property type="protein sequence ID" value="EDO48794.1"/>
    <property type="molecule type" value="Genomic_DNA"/>
</dbReference>
<feature type="compositionally biased region" description="Pro residues" evidence="8">
    <location>
        <begin position="1663"/>
        <end position="1674"/>
    </location>
</feature>
<keyword evidence="3" id="KW-0963">Cytoplasm</keyword>
<dbReference type="InterPro" id="IPR001452">
    <property type="entry name" value="SH3_domain"/>
</dbReference>
<dbReference type="GO" id="GO:0005085">
    <property type="term" value="F:guanyl-nucleotide exchange factor activity"/>
    <property type="evidence" value="ECO:0000318"/>
    <property type="project" value="GO_Central"/>
</dbReference>
<dbReference type="PhylomeDB" id="A7RIE1"/>
<evidence type="ECO:0000256" key="1">
    <source>
        <dbReference type="ARBA" id="ARBA00004496"/>
    </source>
</evidence>
<keyword evidence="5" id="KW-0344">Guanine-nucleotide releasing factor</keyword>
<evidence type="ECO:0000256" key="7">
    <source>
        <dbReference type="PROSITE-ProRule" id="PRU00983"/>
    </source>
</evidence>
<dbReference type="FunFam" id="1.20.1270.350:FF:000001">
    <property type="entry name" value="dedicator of cytokinesis protein 4"/>
    <property type="match status" value="1"/>
</dbReference>
<feature type="domain" description="SH3" evidence="9">
    <location>
        <begin position="5"/>
        <end position="66"/>
    </location>
</feature>
<dbReference type="OMA" id="VECAEHH"/>
<dbReference type="InterPro" id="IPR043162">
    <property type="entry name" value="DOCK_C_lobe_C"/>
</dbReference>
<dbReference type="PANTHER" id="PTHR45653">
    <property type="entry name" value="DEDICATOR OF CYTOKINESIS"/>
    <property type="match status" value="1"/>
</dbReference>
<feature type="region of interest" description="Disordered" evidence="8">
    <location>
        <begin position="1598"/>
        <end position="1746"/>
    </location>
</feature>
<dbReference type="PROSITE" id="PS50002">
    <property type="entry name" value="SH3"/>
    <property type="match status" value="1"/>
</dbReference>
<evidence type="ECO:0000256" key="6">
    <source>
        <dbReference type="PROSITE-ProRule" id="PRU00192"/>
    </source>
</evidence>
<dbReference type="InterPro" id="IPR027357">
    <property type="entry name" value="DOCKER_dom"/>
</dbReference>
<dbReference type="Pfam" id="PF16172">
    <property type="entry name" value="DOCK_N"/>
    <property type="match status" value="1"/>
</dbReference>
<dbReference type="InterPro" id="IPR046773">
    <property type="entry name" value="DOCKER_Lobe_C"/>
</dbReference>
<dbReference type="GO" id="GO:0031267">
    <property type="term" value="F:small GTPase binding"/>
    <property type="evidence" value="ECO:0000318"/>
    <property type="project" value="GO_Central"/>
</dbReference>
<feature type="compositionally biased region" description="Basic and acidic residues" evidence="8">
    <location>
        <begin position="1646"/>
        <end position="1658"/>
    </location>
</feature>
<dbReference type="Gene3D" id="2.60.40.150">
    <property type="entry name" value="C2 domain"/>
    <property type="match status" value="1"/>
</dbReference>
<organism evidence="12 13">
    <name type="scientific">Nematostella vectensis</name>
    <name type="common">Starlet sea anemone</name>
    <dbReference type="NCBI Taxonomy" id="45351"/>
    <lineage>
        <taxon>Eukaryota</taxon>
        <taxon>Metazoa</taxon>
        <taxon>Cnidaria</taxon>
        <taxon>Anthozoa</taxon>
        <taxon>Hexacorallia</taxon>
        <taxon>Actiniaria</taxon>
        <taxon>Edwardsiidae</taxon>
        <taxon>Nematostella</taxon>
    </lineage>
</organism>
<dbReference type="Gene3D" id="1.20.1270.350">
    <property type="entry name" value="Dedicator of cytokinesis N-terminal subdomain"/>
    <property type="match status" value="1"/>
</dbReference>
<comment type="similarity">
    <text evidence="7">Belongs to the DOCK family.</text>
</comment>
<dbReference type="GO" id="GO:0005886">
    <property type="term" value="C:plasma membrane"/>
    <property type="evidence" value="ECO:0000318"/>
    <property type="project" value="GO_Central"/>
</dbReference>
<feature type="compositionally biased region" description="Low complexity" evidence="8">
    <location>
        <begin position="1697"/>
        <end position="1718"/>
    </location>
</feature>
<dbReference type="InterPro" id="IPR042455">
    <property type="entry name" value="DOCK_N_sub1"/>
</dbReference>
<dbReference type="eggNOG" id="KOG1998">
    <property type="taxonomic scope" value="Eukaryota"/>
</dbReference>
<evidence type="ECO:0000256" key="2">
    <source>
        <dbReference type="ARBA" id="ARBA00022443"/>
    </source>
</evidence>
<dbReference type="Pfam" id="PF07653">
    <property type="entry name" value="SH3_2"/>
    <property type="match status" value="1"/>
</dbReference>
<evidence type="ECO:0008006" key="14">
    <source>
        <dbReference type="Google" id="ProtNLM"/>
    </source>
</evidence>
<dbReference type="Pfam" id="PF20421">
    <property type="entry name" value="DHR-2_Lobe_C"/>
    <property type="match status" value="1"/>
</dbReference>
<dbReference type="Pfam" id="PF06920">
    <property type="entry name" value="DHR-2_Lobe_A"/>
    <property type="match status" value="1"/>
</dbReference>
<keyword evidence="2 6" id="KW-0728">SH3 domain</keyword>
<dbReference type="FunFam" id="2.60.40.150:FF:000045">
    <property type="entry name" value="Dedicator of cytokinesis protein 4"/>
    <property type="match status" value="1"/>
</dbReference>
<dbReference type="STRING" id="45351.A7RIE1"/>
<dbReference type="SMART" id="SM00326">
    <property type="entry name" value="SH3"/>
    <property type="match status" value="1"/>
</dbReference>
<evidence type="ECO:0000259" key="9">
    <source>
        <dbReference type="PROSITE" id="PS50002"/>
    </source>
</evidence>
<dbReference type="InterPro" id="IPR027007">
    <property type="entry name" value="C2_DOCK-type_domain"/>
</dbReference>
<dbReference type="PROSITE" id="PS51650">
    <property type="entry name" value="C2_DOCK"/>
    <property type="match status" value="1"/>
</dbReference>
<dbReference type="Gene3D" id="1.25.40.410">
    <property type="match status" value="1"/>
</dbReference>
<name>A7RIE1_NEMVE</name>
<sequence length="1746" mass="201603">MLNCAFISFPPVIYNFNEKGAHKLKLQLGETVQVLEENGGWYRGFSLRNKNSRGIFPISYVKLRQQKNGQVRYGVLQEISLVEEMTSVLREWGNMWQNLYLRREDHLFLLVKKQMAELMDWRRQILSETLPGDQLKQLKQKVTSTIDYGNRIIGLDLVVRNDDGNILDPDSTGVIELYRRVSVGHKPYCRTTIIELYRRVSSRDESKKLKREAAFSSTHNIYVNIKNVVCNINDDAEVFISLYDARDGEFISEQFVVNWDKAGMPKEIDKLYNLTVLFTDLGTKDLKRDRVFLVCQIIRVGRMDLKEPASKKLTKNLRRCFGGAVLNLSDLMSGKVQYEDDKEHFLQLHVVPENQFMHDWIKKMIASQLADSKGTGQGIWVSVKVLEGNEEQIREENPLLMNKHTAIARKQGFPEVIMPGDVRNDLYVTVLSGEFERGHKTANKNIEVTMHVLSDNGDILENVISYGAGEDLVSEYRSVIYYHSGKPEWHETIKLAVPIEQFYESHLRFTFKHRSSGEEKDKSQKVFAFAFVRLMQRDGTTLKDGTHELMVFKCNSTKVLPSTYLQSASFKIEQTLMNPPTKGGADAAAYCNDKFNIKTLLCSTKLTQNLDLLGLLKWRQMPGKLKDVLVTLMKVSGEEIVKFLTDTFDALFAILNENARKYDKLVFDALVFTISLLADKKYHHFRPVLEAYIDNHFAATIVHSTLIAVYKEYIAYAERDSLERARMDLLLKAMKAMEYIFKFIVQSRILYERFNGSKGHAEFQEDLRGMFHSLVNLMTNTKNETLLTQGAALKYFPATFEHLLQVFDAKELAKVFSSIFLILAFLLSLDYFCLIAFGYPVLYSLPDSRCVLLPMAVSQIGKEMDRNEEMIICIDVLNDILIMLMRKDVGLTHEDVFFLVVSLLRVVVKAVIKMDRSQPVVGSYVACLIAMLQLMDEDHYRMYIDQFSSRLDLLDFLMELFLLFREFVSNNVYPKDWVVMTMVQNRQGLTVILNTIQYFSEALHDSFFRDGEFEYQLWNNFFHLSVAFITQESLQLEDFSQAKQDKILEKYSDMRMIIGLKINDMWHSLGSHKIKFIPGLVGPFLEMTLIPQTDLRKATIPIFYDMIEVEHRTTGGFVTVETEMMSKLDVLVEGGKGNADYKELFHQILFELFNRHPQLKEEGLRFVQLLTQLMERLLDYRTVVQGDENIDNRMSCIVNVLNFYKEIRREEMFIRYVYKLCDMHLAIENYTEAAFTLLLHADLLEWCDQPVFTGQGKYQAATQRQLKESLYTDMIDYFDKGKCWEEAISMCKQLSKQYEEQTFDYIKLSHILNKQAKFYDNIITQVRGEPEYFRVAFYGKGFPTFLRDKVFIYRGKEYERLSDFCVRIQSQYPSAKMLNYLTRPEEDIINSSGQRILPQLDFVFNNHGSVNNLFYDVNSINKFQYSRVFHKGIRDKECEFKTMWLERTILYTKYKFPGILCWFEVISSDLEEVSPIRNALETMMSKNKELRSLIGMLKADPNLNVNPLTQNLQGTVDAAVMGGTSNYEKLFLIPEYLKENPDHQQYVDQLKELLVEQVDVLEEGIRLHGTRIKDNIRPLHEIIETGFKQKKAHFEQFRKKAKPSVSSAPPRNPRSRLTIQPRSSDERSTISSDEMAPPILPVKHKQSMDHTPGEERSTTVDGPPKPPRPTPPGSLPISEETPPSLPSKGRRPSQQRGSTASSGSGGDVDSPSTPESVPVVPPRRSTRAPKPQDSPPVPPKSRDSRL</sequence>
<feature type="compositionally biased region" description="Polar residues" evidence="8">
    <location>
        <begin position="1604"/>
        <end position="1622"/>
    </location>
</feature>
<dbReference type="FunFam" id="1.25.40.410:FF:000003">
    <property type="entry name" value="Dedicator of cytokinesis protein 4"/>
    <property type="match status" value="1"/>
</dbReference>
<evidence type="ECO:0000259" key="11">
    <source>
        <dbReference type="PROSITE" id="PS51651"/>
    </source>
</evidence>
<evidence type="ECO:0000256" key="4">
    <source>
        <dbReference type="ARBA" id="ARBA00022553"/>
    </source>
</evidence>
<feature type="domain" description="C2 DOCK-type" evidence="10">
    <location>
        <begin position="423"/>
        <end position="602"/>
    </location>
</feature>
<evidence type="ECO:0000256" key="3">
    <source>
        <dbReference type="ARBA" id="ARBA00022490"/>
    </source>
</evidence>
<dbReference type="GO" id="GO:0007264">
    <property type="term" value="P:small GTPase-mediated signal transduction"/>
    <property type="evidence" value="ECO:0007669"/>
    <property type="project" value="InterPro"/>
</dbReference>
<keyword evidence="4" id="KW-0597">Phosphoprotein</keyword>
<evidence type="ECO:0000313" key="13">
    <source>
        <dbReference type="Proteomes" id="UP000001593"/>
    </source>
</evidence>
<dbReference type="SUPFAM" id="SSF50044">
    <property type="entry name" value="SH3-domain"/>
    <property type="match status" value="1"/>
</dbReference>
<dbReference type="InterPro" id="IPR036028">
    <property type="entry name" value="SH3-like_dom_sf"/>
</dbReference>